<keyword evidence="1" id="KW-0472">Membrane</keyword>
<dbReference type="EMBL" id="BGZK01001508">
    <property type="protein sequence ID" value="GBP81379.1"/>
    <property type="molecule type" value="Genomic_DNA"/>
</dbReference>
<keyword evidence="3" id="KW-1185">Reference proteome</keyword>
<keyword evidence="1" id="KW-0812">Transmembrane</keyword>
<sequence>MIVPYIYAAKPNIAFALTSRRPSMSWLDGSKPEELRNFHFRDHIRRVKKTANFYQTRLNGMLGRKSKLSLRNKRTIYLMCIGTMMTYASPVFAYAIPTTLKKLQVISPKLWTAPASGCQMGPTRVGVPVTSCAKRTPLRDPLQGESRAVNTLVCFPAALGQSEWSPS</sequence>
<comment type="caution">
    <text evidence="2">The sequence shown here is derived from an EMBL/GenBank/DDBJ whole genome shotgun (WGS) entry which is preliminary data.</text>
</comment>
<keyword evidence="1" id="KW-1133">Transmembrane helix</keyword>
<protein>
    <submittedName>
        <fullName evidence="2">Uncharacterized protein</fullName>
    </submittedName>
</protein>
<evidence type="ECO:0000313" key="3">
    <source>
        <dbReference type="Proteomes" id="UP000299102"/>
    </source>
</evidence>
<feature type="transmembrane region" description="Helical" evidence="1">
    <location>
        <begin position="75"/>
        <end position="96"/>
    </location>
</feature>
<reference evidence="2 3" key="1">
    <citation type="journal article" date="2019" name="Commun. Biol.">
        <title>The bagworm genome reveals a unique fibroin gene that provides high tensile strength.</title>
        <authorList>
            <person name="Kono N."/>
            <person name="Nakamura H."/>
            <person name="Ohtoshi R."/>
            <person name="Tomita M."/>
            <person name="Numata K."/>
            <person name="Arakawa K."/>
        </authorList>
    </citation>
    <scope>NUCLEOTIDE SEQUENCE [LARGE SCALE GENOMIC DNA]</scope>
</reference>
<name>A0A4C1Z3E9_EUMVA</name>
<accession>A0A4C1Z3E9</accession>
<gene>
    <name evidence="2" type="ORF">EVAR_61777_1</name>
</gene>
<dbReference type="Proteomes" id="UP000299102">
    <property type="component" value="Unassembled WGS sequence"/>
</dbReference>
<proteinExistence type="predicted"/>
<evidence type="ECO:0000256" key="1">
    <source>
        <dbReference type="SAM" id="Phobius"/>
    </source>
</evidence>
<organism evidence="2 3">
    <name type="scientific">Eumeta variegata</name>
    <name type="common">Bagworm moth</name>
    <name type="synonym">Eumeta japonica</name>
    <dbReference type="NCBI Taxonomy" id="151549"/>
    <lineage>
        <taxon>Eukaryota</taxon>
        <taxon>Metazoa</taxon>
        <taxon>Ecdysozoa</taxon>
        <taxon>Arthropoda</taxon>
        <taxon>Hexapoda</taxon>
        <taxon>Insecta</taxon>
        <taxon>Pterygota</taxon>
        <taxon>Neoptera</taxon>
        <taxon>Endopterygota</taxon>
        <taxon>Lepidoptera</taxon>
        <taxon>Glossata</taxon>
        <taxon>Ditrysia</taxon>
        <taxon>Tineoidea</taxon>
        <taxon>Psychidae</taxon>
        <taxon>Oiketicinae</taxon>
        <taxon>Eumeta</taxon>
    </lineage>
</organism>
<dbReference type="OrthoDB" id="10050074at2759"/>
<evidence type="ECO:0000313" key="2">
    <source>
        <dbReference type="EMBL" id="GBP81379.1"/>
    </source>
</evidence>
<dbReference type="AlphaFoldDB" id="A0A4C1Z3E9"/>